<dbReference type="CDD" id="cd03108">
    <property type="entry name" value="AdSS"/>
    <property type="match status" value="1"/>
</dbReference>
<feature type="binding site" evidence="8">
    <location>
        <position position="147"/>
    </location>
    <ligand>
        <name>IMP</name>
        <dbReference type="ChEBI" id="CHEBI:58053"/>
        <note>ligand shared between dimeric partners</note>
    </ligand>
</feature>
<comment type="subcellular location">
    <subcellularLocation>
        <location evidence="8">Cytoplasm</location>
    </subcellularLocation>
    <subcellularLocation>
        <location evidence="1">Plastid</location>
        <location evidence="1">Chloroplast</location>
    </subcellularLocation>
</comment>
<keyword evidence="8" id="KW-0963">Cytoplasm</keyword>
<dbReference type="HOGENOM" id="CLU_029848_1_0_1"/>
<evidence type="ECO:0000313" key="12">
    <source>
        <dbReference type="Proteomes" id="UP000011087"/>
    </source>
</evidence>
<dbReference type="EnsemblProtists" id="EKX38465">
    <property type="protein sequence ID" value="EKX38465"/>
    <property type="gene ID" value="GUITHDRAFT_165218"/>
</dbReference>
<keyword evidence="7 8" id="KW-0342">GTP-binding</keyword>
<dbReference type="GO" id="GO:0044208">
    <property type="term" value="P:'de novo' AMP biosynthetic process"/>
    <property type="evidence" value="ECO:0007669"/>
    <property type="project" value="UniProtKB-UniRule"/>
</dbReference>
<dbReference type="InterPro" id="IPR042109">
    <property type="entry name" value="Adenylosuccinate_synth_dom1"/>
</dbReference>
<dbReference type="InterPro" id="IPR027417">
    <property type="entry name" value="P-loop_NTPase"/>
</dbReference>
<keyword evidence="12" id="KW-1185">Reference proteome</keyword>
<dbReference type="SUPFAM" id="SSF52540">
    <property type="entry name" value="P-loop containing nucleoside triphosphate hydrolases"/>
    <property type="match status" value="1"/>
</dbReference>
<keyword evidence="6 8" id="KW-0460">Magnesium</keyword>
<comment type="similarity">
    <text evidence="8 9">Belongs to the adenylosuccinate synthetase family.</text>
</comment>
<keyword evidence="2 8" id="KW-0436">Ligase</keyword>
<keyword evidence="4 8" id="KW-0547">Nucleotide-binding</keyword>
<keyword evidence="5 8" id="KW-0658">Purine biosynthesis</keyword>
<dbReference type="GO" id="GO:0004019">
    <property type="term" value="F:adenylosuccinate synthase activity"/>
    <property type="evidence" value="ECO:0007669"/>
    <property type="project" value="UniProtKB-UniRule"/>
</dbReference>
<dbReference type="GeneID" id="17295216"/>
<feature type="binding site" evidence="8">
    <location>
        <position position="236"/>
    </location>
    <ligand>
        <name>IMP</name>
        <dbReference type="ChEBI" id="CHEBI:58053"/>
    </ligand>
</feature>
<evidence type="ECO:0000256" key="2">
    <source>
        <dbReference type="ARBA" id="ARBA00022598"/>
    </source>
</evidence>
<evidence type="ECO:0000256" key="9">
    <source>
        <dbReference type="RuleBase" id="RU000520"/>
    </source>
</evidence>
<evidence type="ECO:0000256" key="8">
    <source>
        <dbReference type="HAMAP-Rule" id="MF_03125"/>
    </source>
</evidence>
<evidence type="ECO:0000256" key="6">
    <source>
        <dbReference type="ARBA" id="ARBA00022842"/>
    </source>
</evidence>
<keyword evidence="3 8" id="KW-0479">Metal-binding</keyword>
<comment type="pathway">
    <text evidence="8 9">Purine metabolism; AMP biosynthesis via de novo pathway; AMP from IMP: step 1/2.</text>
</comment>
<evidence type="ECO:0000256" key="4">
    <source>
        <dbReference type="ARBA" id="ARBA00022741"/>
    </source>
</evidence>
<dbReference type="GO" id="GO:0000287">
    <property type="term" value="F:magnesium ion binding"/>
    <property type="evidence" value="ECO:0007669"/>
    <property type="project" value="UniProtKB-UniRule"/>
</dbReference>
<dbReference type="Gene3D" id="3.40.440.10">
    <property type="entry name" value="Adenylosuccinate Synthetase, subunit A, domain 1"/>
    <property type="match status" value="1"/>
</dbReference>
<gene>
    <name evidence="10" type="ORF">GUITHDRAFT_165218</name>
</gene>
<dbReference type="PANTHER" id="PTHR11846:SF0">
    <property type="entry name" value="ADENYLOSUCCINATE SYNTHETASE"/>
    <property type="match status" value="1"/>
</dbReference>
<dbReference type="eggNOG" id="KOG1355">
    <property type="taxonomic scope" value="Eukaryota"/>
</dbReference>
<dbReference type="FunFam" id="1.10.300.10:FF:000001">
    <property type="entry name" value="Adenylosuccinate synthetase"/>
    <property type="match status" value="1"/>
</dbReference>
<feature type="active site" description="Proton acceptor" evidence="8">
    <location>
        <position position="12"/>
    </location>
</feature>
<comment type="catalytic activity">
    <reaction evidence="8 9">
        <text>IMP + L-aspartate + GTP = N(6)-(1,2-dicarboxyethyl)-AMP + GDP + phosphate + 2 H(+)</text>
        <dbReference type="Rhea" id="RHEA:15753"/>
        <dbReference type="ChEBI" id="CHEBI:15378"/>
        <dbReference type="ChEBI" id="CHEBI:29991"/>
        <dbReference type="ChEBI" id="CHEBI:37565"/>
        <dbReference type="ChEBI" id="CHEBI:43474"/>
        <dbReference type="ChEBI" id="CHEBI:57567"/>
        <dbReference type="ChEBI" id="CHEBI:58053"/>
        <dbReference type="ChEBI" id="CHEBI:58189"/>
        <dbReference type="EC" id="6.3.4.4"/>
    </reaction>
</comment>
<dbReference type="Pfam" id="PF00709">
    <property type="entry name" value="Adenylsucc_synt"/>
    <property type="match status" value="1"/>
</dbReference>
<dbReference type="AlphaFoldDB" id="L1IRL0"/>
<feature type="binding site" evidence="8">
    <location>
        <begin position="11"/>
        <end position="17"/>
    </location>
    <ligand>
        <name>GTP</name>
        <dbReference type="ChEBI" id="CHEBI:37565"/>
    </ligand>
</feature>
<dbReference type="PaxDb" id="55529-EKX38465"/>
<feature type="binding site" evidence="8">
    <location>
        <begin position="12"/>
        <end position="15"/>
    </location>
    <ligand>
        <name>IMP</name>
        <dbReference type="ChEBI" id="CHEBI:58053"/>
    </ligand>
</feature>
<accession>L1IRL0</accession>
<feature type="binding site" evidence="8">
    <location>
        <position position="39"/>
    </location>
    <ligand>
        <name>Mg(2+)</name>
        <dbReference type="ChEBI" id="CHEBI:18420"/>
    </ligand>
</feature>
<reference evidence="11" key="3">
    <citation type="submission" date="2015-06" db="UniProtKB">
        <authorList>
            <consortium name="EnsemblProtists"/>
        </authorList>
    </citation>
    <scope>IDENTIFICATION</scope>
</reference>
<dbReference type="InterPro" id="IPR001114">
    <property type="entry name" value="Adenylosuccinate_synthetase"/>
</dbReference>
<dbReference type="OMA" id="QSYVRFL"/>
<dbReference type="KEGG" id="gtt:GUITHDRAFT_165218"/>
<dbReference type="SMART" id="SM00788">
    <property type="entry name" value="Adenylsucc_synt"/>
    <property type="match status" value="1"/>
</dbReference>
<feature type="active site" description="Proton donor" evidence="8">
    <location>
        <position position="40"/>
    </location>
</feature>
<evidence type="ECO:0000256" key="1">
    <source>
        <dbReference type="ARBA" id="ARBA00004229"/>
    </source>
</evidence>
<proteinExistence type="inferred from homology"/>
<name>L1IRL0_GUITC</name>
<protein>
    <recommendedName>
        <fullName evidence="8 9">Adenylosuccinate synthetase</fullName>
        <shortName evidence="8">AMPSase</shortName>
        <shortName evidence="8">AdSS</shortName>
        <ecNumber evidence="8 9">6.3.4.4</ecNumber>
    </recommendedName>
    <alternativeName>
        <fullName evidence="8">IMP--aspartate ligase</fullName>
    </alternativeName>
</protein>
<reference evidence="10 12" key="1">
    <citation type="journal article" date="2012" name="Nature">
        <title>Algal genomes reveal evolutionary mosaicism and the fate of nucleomorphs.</title>
        <authorList>
            <consortium name="DOE Joint Genome Institute"/>
            <person name="Curtis B.A."/>
            <person name="Tanifuji G."/>
            <person name="Burki F."/>
            <person name="Gruber A."/>
            <person name="Irimia M."/>
            <person name="Maruyama S."/>
            <person name="Arias M.C."/>
            <person name="Ball S.G."/>
            <person name="Gile G.H."/>
            <person name="Hirakawa Y."/>
            <person name="Hopkins J.F."/>
            <person name="Kuo A."/>
            <person name="Rensing S.A."/>
            <person name="Schmutz J."/>
            <person name="Symeonidi A."/>
            <person name="Elias M."/>
            <person name="Eveleigh R.J."/>
            <person name="Herman E.K."/>
            <person name="Klute M.J."/>
            <person name="Nakayama T."/>
            <person name="Obornik M."/>
            <person name="Reyes-Prieto A."/>
            <person name="Armbrust E.V."/>
            <person name="Aves S.J."/>
            <person name="Beiko R.G."/>
            <person name="Coutinho P."/>
            <person name="Dacks J.B."/>
            <person name="Durnford D.G."/>
            <person name="Fast N.M."/>
            <person name="Green B.R."/>
            <person name="Grisdale C.J."/>
            <person name="Hempel F."/>
            <person name="Henrissat B."/>
            <person name="Hoppner M.P."/>
            <person name="Ishida K."/>
            <person name="Kim E."/>
            <person name="Koreny L."/>
            <person name="Kroth P.G."/>
            <person name="Liu Y."/>
            <person name="Malik S.B."/>
            <person name="Maier U.G."/>
            <person name="McRose D."/>
            <person name="Mock T."/>
            <person name="Neilson J.A."/>
            <person name="Onodera N.T."/>
            <person name="Poole A.M."/>
            <person name="Pritham E.J."/>
            <person name="Richards T.A."/>
            <person name="Rocap G."/>
            <person name="Roy S.W."/>
            <person name="Sarai C."/>
            <person name="Schaack S."/>
            <person name="Shirato S."/>
            <person name="Slamovits C.H."/>
            <person name="Spencer D.F."/>
            <person name="Suzuki S."/>
            <person name="Worden A.Z."/>
            <person name="Zauner S."/>
            <person name="Barry K."/>
            <person name="Bell C."/>
            <person name="Bharti A.K."/>
            <person name="Crow J.A."/>
            <person name="Grimwood J."/>
            <person name="Kramer R."/>
            <person name="Lindquist E."/>
            <person name="Lucas S."/>
            <person name="Salamov A."/>
            <person name="McFadden G.I."/>
            <person name="Lane C.E."/>
            <person name="Keeling P.J."/>
            <person name="Gray M.W."/>
            <person name="Grigoriev I.V."/>
            <person name="Archibald J.M."/>
        </authorList>
    </citation>
    <scope>NUCLEOTIDE SEQUENCE</scope>
    <source>
        <strain evidence="10 12">CCMP2712</strain>
    </source>
</reference>
<organism evidence="10">
    <name type="scientific">Guillardia theta (strain CCMP2712)</name>
    <name type="common">Cryptophyte</name>
    <dbReference type="NCBI Taxonomy" id="905079"/>
    <lineage>
        <taxon>Eukaryota</taxon>
        <taxon>Cryptophyceae</taxon>
        <taxon>Pyrenomonadales</taxon>
        <taxon>Geminigeraceae</taxon>
        <taxon>Guillardia</taxon>
    </lineage>
</organism>
<evidence type="ECO:0000256" key="5">
    <source>
        <dbReference type="ARBA" id="ARBA00022755"/>
    </source>
</evidence>
<dbReference type="GO" id="GO:0046040">
    <property type="term" value="P:IMP metabolic process"/>
    <property type="evidence" value="ECO:0007669"/>
    <property type="project" value="TreeGrafter"/>
</dbReference>
<feature type="binding site" evidence="8">
    <location>
        <begin position="39"/>
        <end position="41"/>
    </location>
    <ligand>
        <name>GTP</name>
        <dbReference type="ChEBI" id="CHEBI:37565"/>
    </ligand>
</feature>
<evidence type="ECO:0000256" key="3">
    <source>
        <dbReference type="ARBA" id="ARBA00022723"/>
    </source>
</evidence>
<comment type="subunit">
    <text evidence="8">Homodimer.</text>
</comment>
<dbReference type="HAMAP" id="MF_00011">
    <property type="entry name" value="Adenylosucc_synth"/>
    <property type="match status" value="1"/>
</dbReference>
<dbReference type="InterPro" id="IPR018220">
    <property type="entry name" value="Adenylosuccin_syn_GTP-bd"/>
</dbReference>
<dbReference type="PROSITE" id="PS01266">
    <property type="entry name" value="ADENYLOSUCCIN_SYN_1"/>
    <property type="match status" value="1"/>
</dbReference>
<feature type="binding site" evidence="8">
    <location>
        <position position="133"/>
    </location>
    <ligand>
        <name>IMP</name>
        <dbReference type="ChEBI" id="CHEBI:58053"/>
    </ligand>
</feature>
<feature type="binding site" evidence="8">
    <location>
        <position position="12"/>
    </location>
    <ligand>
        <name>Mg(2+)</name>
        <dbReference type="ChEBI" id="CHEBI:18420"/>
    </ligand>
</feature>
<comment type="function">
    <text evidence="8">Plays an important role in the de novo pathway and in the salvage pathway of purine nucleotide biosynthesis. Catalyzes the first commited step in the biosynthesis of AMP from IMP.</text>
</comment>
<feature type="binding site" evidence="8">
    <location>
        <position position="251"/>
    </location>
    <ligand>
        <name>IMP</name>
        <dbReference type="ChEBI" id="CHEBI:58053"/>
    </ligand>
</feature>
<dbReference type="InterPro" id="IPR042110">
    <property type="entry name" value="Adenylosuccinate_synth_dom2"/>
</dbReference>
<evidence type="ECO:0000313" key="11">
    <source>
        <dbReference type="EnsemblProtists" id="EKX38465"/>
    </source>
</evidence>
<feature type="binding site" evidence="8">
    <location>
        <begin position="37"/>
        <end position="40"/>
    </location>
    <ligand>
        <name>IMP</name>
        <dbReference type="ChEBI" id="CHEBI:58053"/>
    </ligand>
</feature>
<dbReference type="UniPathway" id="UPA00075">
    <property type="reaction ID" value="UER00335"/>
</dbReference>
<dbReference type="PANTHER" id="PTHR11846">
    <property type="entry name" value="ADENYLOSUCCINATE SYNTHETASE"/>
    <property type="match status" value="1"/>
</dbReference>
<dbReference type="EC" id="6.3.4.4" evidence="8 9"/>
<dbReference type="EMBL" id="JH993048">
    <property type="protein sequence ID" value="EKX38465.1"/>
    <property type="molecule type" value="Genomic_DNA"/>
</dbReference>
<dbReference type="GO" id="GO:0009507">
    <property type="term" value="C:chloroplast"/>
    <property type="evidence" value="ECO:0007669"/>
    <property type="project" value="UniProtKB-SubCell"/>
</dbReference>
<evidence type="ECO:0000256" key="7">
    <source>
        <dbReference type="ARBA" id="ARBA00023134"/>
    </source>
</evidence>
<sequence>MAVVVLGAQWGDEGKGKIVDVLCRDMDIVARCQGGSNAGHTIKVGNSVYKFHLLPSGLVHTNTTCVIGNGVVVHIPSFFNEIEDITNPSDGGAPLHVEGRIFVSSRAHLVLDYHQWEDGVREAMLGKTAIGTTKRGIGPALSSKAHRTGLRVGDLYDFEYFEAKLRKNLADLEQQFGQKFEHPTYRGAPTGVIDIEKEIQRYKEYAQKLKPYVVDTVDYIHEAVASGKKILIEGANAAMLDIDYGTYPFVTSSNCTIGGCFTGLGIPHTAIGEVIGVVKAYTTRVGSRV</sequence>
<reference evidence="12" key="2">
    <citation type="submission" date="2012-11" db="EMBL/GenBank/DDBJ databases">
        <authorList>
            <person name="Kuo A."/>
            <person name="Curtis B.A."/>
            <person name="Tanifuji G."/>
            <person name="Burki F."/>
            <person name="Gruber A."/>
            <person name="Irimia M."/>
            <person name="Maruyama S."/>
            <person name="Arias M.C."/>
            <person name="Ball S.G."/>
            <person name="Gile G.H."/>
            <person name="Hirakawa Y."/>
            <person name="Hopkins J.F."/>
            <person name="Rensing S.A."/>
            <person name="Schmutz J."/>
            <person name="Symeonidi A."/>
            <person name="Elias M."/>
            <person name="Eveleigh R.J."/>
            <person name="Herman E.K."/>
            <person name="Klute M.J."/>
            <person name="Nakayama T."/>
            <person name="Obornik M."/>
            <person name="Reyes-Prieto A."/>
            <person name="Armbrust E.V."/>
            <person name="Aves S.J."/>
            <person name="Beiko R.G."/>
            <person name="Coutinho P."/>
            <person name="Dacks J.B."/>
            <person name="Durnford D.G."/>
            <person name="Fast N.M."/>
            <person name="Green B.R."/>
            <person name="Grisdale C."/>
            <person name="Hempe F."/>
            <person name="Henrissat B."/>
            <person name="Hoppner M.P."/>
            <person name="Ishida K.-I."/>
            <person name="Kim E."/>
            <person name="Koreny L."/>
            <person name="Kroth P.G."/>
            <person name="Liu Y."/>
            <person name="Malik S.-B."/>
            <person name="Maier U.G."/>
            <person name="McRose D."/>
            <person name="Mock T."/>
            <person name="Neilson J.A."/>
            <person name="Onodera N.T."/>
            <person name="Poole A.M."/>
            <person name="Pritham E.J."/>
            <person name="Richards T.A."/>
            <person name="Rocap G."/>
            <person name="Roy S.W."/>
            <person name="Sarai C."/>
            <person name="Schaack S."/>
            <person name="Shirato S."/>
            <person name="Slamovits C.H."/>
            <person name="Spencer D.F."/>
            <person name="Suzuki S."/>
            <person name="Worden A.Z."/>
            <person name="Zauner S."/>
            <person name="Barry K."/>
            <person name="Bell C."/>
            <person name="Bharti A.K."/>
            <person name="Crow J.A."/>
            <person name="Grimwood J."/>
            <person name="Kramer R."/>
            <person name="Lindquist E."/>
            <person name="Lucas S."/>
            <person name="Salamov A."/>
            <person name="McFadden G.I."/>
            <person name="Lane C.E."/>
            <person name="Keeling P.J."/>
            <person name="Gray M.W."/>
            <person name="Grigoriev I.V."/>
            <person name="Archibald J.M."/>
        </authorList>
    </citation>
    <scope>NUCLEOTIDE SEQUENCE</scope>
    <source>
        <strain evidence="12">CCMP2712</strain>
    </source>
</reference>
<dbReference type="GO" id="GO:0005525">
    <property type="term" value="F:GTP binding"/>
    <property type="evidence" value="ECO:0007669"/>
    <property type="project" value="UniProtKB-UniRule"/>
</dbReference>
<comment type="cofactor">
    <cofactor evidence="8">
        <name>Mg(2+)</name>
        <dbReference type="ChEBI" id="CHEBI:18420"/>
    </cofactor>
    <text evidence="8">Binds 1 Mg(2+) ion per subunit.</text>
</comment>
<comment type="function">
    <text evidence="9">Plays an important role in the de novo pathway of purine nucleotide biosynthesis.</text>
</comment>
<dbReference type="OrthoDB" id="10265645at2759"/>
<dbReference type="RefSeq" id="XP_005825445.1">
    <property type="nucleotide sequence ID" value="XM_005825388.1"/>
</dbReference>
<dbReference type="STRING" id="905079.L1IRL0"/>
<evidence type="ECO:0000313" key="10">
    <source>
        <dbReference type="EMBL" id="EKX38465.1"/>
    </source>
</evidence>
<comment type="caution">
    <text evidence="8">Lacks conserved residue(s) required for the propagation of feature annotation.</text>
</comment>
<dbReference type="Gene3D" id="1.10.300.10">
    <property type="entry name" value="Adenylosuccinate Synthetase, subunit A, domain 2"/>
    <property type="match status" value="1"/>
</dbReference>
<dbReference type="Proteomes" id="UP000011087">
    <property type="component" value="Unassembled WGS sequence"/>
</dbReference>